<reference evidence="2 3" key="1">
    <citation type="submission" date="2020-10" db="EMBL/GenBank/DDBJ databases">
        <title>Degradation of 1,4-Dioxane by Xanthobacter sp. YN2, via a Novel Group-2 Soluble Di-Iron Monooxygenase.</title>
        <authorList>
            <person name="Ma F."/>
            <person name="Wang Y."/>
            <person name="Yang J."/>
            <person name="Guo H."/>
            <person name="Su D."/>
            <person name="Yu L."/>
        </authorList>
    </citation>
    <scope>NUCLEOTIDE SEQUENCE [LARGE SCALE GENOMIC DNA]</scope>
    <source>
        <strain evidence="2 3">YN2</strain>
    </source>
</reference>
<sequence length="266" mass="29141">MATLIVIIITVQGLTLWRSYQETWLLALRSAENVLNTISSSISRNLSVLDLSLRGAQEAVATSGLSDLSPELRQMVLFDRATGAQFLGSMLVLDREGAIVYDSGSVQPRKGNFSDRDYFEAQVRGRGDTYVSAPFESRLRAGDPSIALSRRLTGPNGRFEGVVIAALRIAFFQSLLDHVDLGPRSVVALTRIDGTVIFRHPSTDGKGNTGVSLATSPVFQRMVRWPREAFADRSVFDGVSRYYLHTRIEGYPLILSVGISTEAALS</sequence>
<evidence type="ECO:0000313" key="2">
    <source>
        <dbReference type="EMBL" id="QRG06890.1"/>
    </source>
</evidence>
<evidence type="ECO:0000313" key="3">
    <source>
        <dbReference type="Proteomes" id="UP000596427"/>
    </source>
</evidence>
<gene>
    <name evidence="2" type="ORF">EZH22_29330</name>
</gene>
<organism evidence="2 3">
    <name type="scientific">Xanthobacter dioxanivorans</name>
    <dbReference type="NCBI Taxonomy" id="2528964"/>
    <lineage>
        <taxon>Bacteria</taxon>
        <taxon>Pseudomonadati</taxon>
        <taxon>Pseudomonadota</taxon>
        <taxon>Alphaproteobacteria</taxon>
        <taxon>Hyphomicrobiales</taxon>
        <taxon>Xanthobacteraceae</taxon>
        <taxon>Xanthobacter</taxon>
    </lineage>
</organism>
<dbReference type="RefSeq" id="WP_203193801.1">
    <property type="nucleotide sequence ID" value="NZ_CP063362.1"/>
</dbReference>
<dbReference type="InterPro" id="IPR054327">
    <property type="entry name" value="His-kinase-like_sensor"/>
</dbReference>
<evidence type="ECO:0000259" key="1">
    <source>
        <dbReference type="Pfam" id="PF22588"/>
    </source>
</evidence>
<dbReference type="AlphaFoldDB" id="A0A974PPR1"/>
<dbReference type="Proteomes" id="UP000596427">
    <property type="component" value="Chromosome"/>
</dbReference>
<dbReference type="KEGG" id="xdi:EZH22_29330"/>
<dbReference type="EMBL" id="CP063362">
    <property type="protein sequence ID" value="QRG06890.1"/>
    <property type="molecule type" value="Genomic_DNA"/>
</dbReference>
<dbReference type="Pfam" id="PF22588">
    <property type="entry name" value="dCache_1_like"/>
    <property type="match status" value="1"/>
</dbReference>
<keyword evidence="3" id="KW-1185">Reference proteome</keyword>
<dbReference type="Gene3D" id="3.30.450.20">
    <property type="entry name" value="PAS domain"/>
    <property type="match status" value="2"/>
</dbReference>
<feature type="domain" description="Histidine kinase-like sensor" evidence="1">
    <location>
        <begin position="171"/>
        <end position="255"/>
    </location>
</feature>
<accession>A0A974PPR1</accession>
<name>A0A974PPR1_9HYPH</name>
<proteinExistence type="predicted"/>
<dbReference type="CDD" id="cd12915">
    <property type="entry name" value="PDC2_DGC_like"/>
    <property type="match status" value="1"/>
</dbReference>
<protein>
    <recommendedName>
        <fullName evidence="1">Histidine kinase-like sensor domain-containing protein</fullName>
    </recommendedName>
</protein>
<dbReference type="CDD" id="cd12914">
    <property type="entry name" value="PDC1_DGC_like"/>
    <property type="match status" value="1"/>
</dbReference>